<dbReference type="Gene3D" id="3.90.470.20">
    <property type="entry name" value="4'-phosphopantetheinyl transferase domain"/>
    <property type="match status" value="1"/>
</dbReference>
<proteinExistence type="predicted"/>
<evidence type="ECO:0000313" key="3">
    <source>
        <dbReference type="EMBL" id="TRX02868.1"/>
    </source>
</evidence>
<dbReference type="EMBL" id="VJZN01000037">
    <property type="protein sequence ID" value="TRX02868.1"/>
    <property type="molecule type" value="Genomic_DNA"/>
</dbReference>
<evidence type="ECO:0000256" key="1">
    <source>
        <dbReference type="ARBA" id="ARBA00022679"/>
    </source>
</evidence>
<dbReference type="Pfam" id="PF01648">
    <property type="entry name" value="ACPS"/>
    <property type="match status" value="1"/>
</dbReference>
<dbReference type="InterPro" id="IPR008278">
    <property type="entry name" value="4-PPantetheinyl_Trfase_dom"/>
</dbReference>
<feature type="domain" description="4'-phosphopantetheinyl transferase" evidence="2">
    <location>
        <begin position="2"/>
        <end position="88"/>
    </location>
</feature>
<name>A0ABY3CGB6_9FLAO</name>
<dbReference type="SUPFAM" id="SSF56214">
    <property type="entry name" value="4'-phosphopantetheinyl transferase"/>
    <property type="match status" value="1"/>
</dbReference>
<gene>
    <name evidence="3" type="ORF">FNW12_15800</name>
</gene>
<dbReference type="Proteomes" id="UP000318528">
    <property type="component" value="Unassembled WGS sequence"/>
</dbReference>
<organism evidence="3 4">
    <name type="scientific">Flavobacterium gawalongense</name>
    <dbReference type="NCBI Taxonomy" id="2594432"/>
    <lineage>
        <taxon>Bacteria</taxon>
        <taxon>Pseudomonadati</taxon>
        <taxon>Bacteroidota</taxon>
        <taxon>Flavobacteriia</taxon>
        <taxon>Flavobacteriales</taxon>
        <taxon>Flavobacteriaceae</taxon>
        <taxon>Flavobacterium</taxon>
    </lineage>
</organism>
<dbReference type="RefSeq" id="WP_143388692.1">
    <property type="nucleotide sequence ID" value="NZ_VJZM01000037.1"/>
</dbReference>
<comment type="caution">
    <text evidence="3">The sequence shown here is derived from an EMBL/GenBank/DDBJ whole genome shotgun (WGS) entry which is preliminary data.</text>
</comment>
<evidence type="ECO:0000313" key="4">
    <source>
        <dbReference type="Proteomes" id="UP000318528"/>
    </source>
</evidence>
<dbReference type="GO" id="GO:0016740">
    <property type="term" value="F:transferase activity"/>
    <property type="evidence" value="ECO:0007669"/>
    <property type="project" value="UniProtKB-KW"/>
</dbReference>
<evidence type="ECO:0000259" key="2">
    <source>
        <dbReference type="Pfam" id="PF01648"/>
    </source>
</evidence>
<sequence>MIGNDIVDLVLAKKESNWRRKGFLNKIFTPKEQLLISNGVNPEVMVWNLWSRKEAAYKIYNRETKIRAYIPLQLECYYGNENFGTVSCNGNMYFTQTVITDEFIHSIAVLKKEYLNAIKTLDYNDKISKTNGIPFIIDERTKNIKPVSISHHGRFWEGVTLFNQSINK</sequence>
<reference evidence="3 4" key="1">
    <citation type="submission" date="2019-07" db="EMBL/GenBank/DDBJ databases">
        <title>Novel species of Flavobacterium.</title>
        <authorList>
            <person name="Liu Q."/>
            <person name="Xin Y.-H."/>
        </authorList>
    </citation>
    <scope>NUCLEOTIDE SEQUENCE [LARGE SCALE GENOMIC DNA]</scope>
    <source>
        <strain evidence="3 4">GSP39</strain>
    </source>
</reference>
<keyword evidence="1 3" id="KW-0808">Transferase</keyword>
<dbReference type="InterPro" id="IPR037143">
    <property type="entry name" value="4-PPantetheinyl_Trfase_dom_sf"/>
</dbReference>
<keyword evidence="4" id="KW-1185">Reference proteome</keyword>
<protein>
    <submittedName>
        <fullName evidence="3">4-phosphopantetheinyl transferase family protein</fullName>
    </submittedName>
</protein>
<accession>A0ABY3CGB6</accession>